<dbReference type="Proteomes" id="UP000294850">
    <property type="component" value="Unassembled WGS sequence"/>
</dbReference>
<evidence type="ECO:0000313" key="2">
    <source>
        <dbReference type="Proteomes" id="UP000294850"/>
    </source>
</evidence>
<keyword evidence="2" id="KW-1185">Reference proteome</keyword>
<organism evidence="1 2">
    <name type="scientific">Dyadobacter psychrotolerans</name>
    <dbReference type="NCBI Taxonomy" id="2541721"/>
    <lineage>
        <taxon>Bacteria</taxon>
        <taxon>Pseudomonadati</taxon>
        <taxon>Bacteroidota</taxon>
        <taxon>Cytophagia</taxon>
        <taxon>Cytophagales</taxon>
        <taxon>Spirosomataceae</taxon>
        <taxon>Dyadobacter</taxon>
    </lineage>
</organism>
<evidence type="ECO:0000313" key="1">
    <source>
        <dbReference type="EMBL" id="TDE13216.1"/>
    </source>
</evidence>
<dbReference type="OrthoDB" id="997000at2"/>
<dbReference type="EMBL" id="SMFL01000007">
    <property type="protein sequence ID" value="TDE13216.1"/>
    <property type="molecule type" value="Genomic_DNA"/>
</dbReference>
<gene>
    <name evidence="1" type="ORF">E0F88_19375</name>
</gene>
<comment type="caution">
    <text evidence="1">The sequence shown here is derived from an EMBL/GenBank/DDBJ whole genome shotgun (WGS) entry which is preliminary data.</text>
</comment>
<name>A0A4R5DGT1_9BACT</name>
<dbReference type="RefSeq" id="WP_131959937.1">
    <property type="nucleotide sequence ID" value="NZ_SMFL01000007.1"/>
</dbReference>
<protein>
    <submittedName>
        <fullName evidence="1">Uncharacterized protein</fullName>
    </submittedName>
</protein>
<sequence length="94" mass="10938">MPSDATKSDVYKWMLIDKNDLKITPLEFLSMSAANLMEERFFRQGYLSFDSDQAVYIRESSSIQNILRIKDSDCITDSIVASIHEQLNMQRLRL</sequence>
<dbReference type="AlphaFoldDB" id="A0A4R5DGT1"/>
<accession>A0A4R5DGT1</accession>
<reference evidence="1 2" key="1">
    <citation type="submission" date="2019-03" db="EMBL/GenBank/DDBJ databases">
        <title>Dyadobacter AR-3-6 sp. nov., isolated from arctic soil.</title>
        <authorList>
            <person name="Chaudhary D.K."/>
        </authorList>
    </citation>
    <scope>NUCLEOTIDE SEQUENCE [LARGE SCALE GENOMIC DNA]</scope>
    <source>
        <strain evidence="1 2">AR-3-6</strain>
    </source>
</reference>
<proteinExistence type="predicted"/>